<dbReference type="Proteomes" id="UP000000442">
    <property type="component" value="Chromosome"/>
</dbReference>
<name>C0QD11_DESAH</name>
<dbReference type="OrthoDB" id="9797753at2"/>
<reference evidence="4 5" key="1">
    <citation type="journal article" date="2009" name="Environ. Microbiol.">
        <title>Genome sequence of Desulfobacterium autotrophicum HRM2, a marine sulfate reducer oxidizing organic carbon completely to carbon dioxide.</title>
        <authorList>
            <person name="Strittmatter A.W."/>
            <person name="Liesegang H."/>
            <person name="Rabus R."/>
            <person name="Decker I."/>
            <person name="Amann J."/>
            <person name="Andres S."/>
            <person name="Henne A."/>
            <person name="Fricke W.F."/>
            <person name="Martinez-Arias R."/>
            <person name="Bartels D."/>
            <person name="Goesmann A."/>
            <person name="Krause L."/>
            <person name="Puehler A."/>
            <person name="Klenk H.P."/>
            <person name="Richter M."/>
            <person name="Schuler M."/>
            <person name="Gloeckner F.O."/>
            <person name="Meyerdierks A."/>
            <person name="Gottschalk G."/>
            <person name="Amann R."/>
        </authorList>
    </citation>
    <scope>NUCLEOTIDE SEQUENCE [LARGE SCALE GENOMIC DNA]</scope>
    <source>
        <strain evidence="5">ATCC 43914 / DSM 3382 / HRM2</strain>
    </source>
</reference>
<dbReference type="AlphaFoldDB" id="C0QD11"/>
<accession>C0QD11</accession>
<keyword evidence="4" id="KW-0238">DNA-binding</keyword>
<proteinExistence type="predicted"/>
<evidence type="ECO:0000256" key="2">
    <source>
        <dbReference type="PROSITE-ProRule" id="PRU00169"/>
    </source>
</evidence>
<gene>
    <name evidence="4" type="ordered locus">HRM2_41870</name>
</gene>
<dbReference type="eggNOG" id="COG2204">
    <property type="taxonomic scope" value="Bacteria"/>
</dbReference>
<evidence type="ECO:0000259" key="3">
    <source>
        <dbReference type="PROSITE" id="PS50110"/>
    </source>
</evidence>
<keyword evidence="5" id="KW-1185">Reference proteome</keyword>
<dbReference type="KEGG" id="dat:HRM2_41870"/>
<keyword evidence="1 2" id="KW-0597">Phosphoprotein</keyword>
<dbReference type="InterPro" id="IPR050595">
    <property type="entry name" value="Bact_response_regulator"/>
</dbReference>
<dbReference type="Gene3D" id="3.40.50.2300">
    <property type="match status" value="1"/>
</dbReference>
<dbReference type="RefSeq" id="WP_015905975.1">
    <property type="nucleotide sequence ID" value="NC_012108.1"/>
</dbReference>
<evidence type="ECO:0000256" key="1">
    <source>
        <dbReference type="ARBA" id="ARBA00022553"/>
    </source>
</evidence>
<sequence>MEKLPYRILLVDDDPIVLMGIGRELEAQGYDVSTAKSGEAALTILDGQGADFDLVITDLIMGKVNGIEVLKRSKQVNPDGMAMIMTGYGDLNSAIQAIRLGADEYMLKPGSPEERTFRINEVLEKYELKQKLKMYEKILPVCCVCKKIRNDAGKNPGEGCWMSVEEYLNVKGKIQVTSTYCPICYQEAIARIRQK</sequence>
<evidence type="ECO:0000313" key="4">
    <source>
        <dbReference type="EMBL" id="ACN17243.1"/>
    </source>
</evidence>
<dbReference type="PROSITE" id="PS50110">
    <property type="entry name" value="RESPONSE_REGULATORY"/>
    <property type="match status" value="1"/>
</dbReference>
<dbReference type="EMBL" id="CP001087">
    <property type="protein sequence ID" value="ACN17243.1"/>
    <property type="molecule type" value="Genomic_DNA"/>
</dbReference>
<dbReference type="SMART" id="SM00448">
    <property type="entry name" value="REC"/>
    <property type="match status" value="1"/>
</dbReference>
<dbReference type="GO" id="GO:0000160">
    <property type="term" value="P:phosphorelay signal transduction system"/>
    <property type="evidence" value="ECO:0007669"/>
    <property type="project" value="InterPro"/>
</dbReference>
<dbReference type="Pfam" id="PF00072">
    <property type="entry name" value="Response_reg"/>
    <property type="match status" value="1"/>
</dbReference>
<evidence type="ECO:0000313" key="5">
    <source>
        <dbReference type="Proteomes" id="UP000000442"/>
    </source>
</evidence>
<dbReference type="SUPFAM" id="SSF52172">
    <property type="entry name" value="CheY-like"/>
    <property type="match status" value="1"/>
</dbReference>
<dbReference type="InterPro" id="IPR011006">
    <property type="entry name" value="CheY-like_superfamily"/>
</dbReference>
<dbReference type="InterPro" id="IPR001789">
    <property type="entry name" value="Sig_transdc_resp-reg_receiver"/>
</dbReference>
<organism evidence="4 5">
    <name type="scientific">Desulforapulum autotrophicum (strain ATCC 43914 / DSM 3382 / VKM B-1955 / HRM2)</name>
    <name type="common">Desulfobacterium autotrophicum</name>
    <dbReference type="NCBI Taxonomy" id="177437"/>
    <lineage>
        <taxon>Bacteria</taxon>
        <taxon>Pseudomonadati</taxon>
        <taxon>Thermodesulfobacteriota</taxon>
        <taxon>Desulfobacteria</taxon>
        <taxon>Desulfobacterales</taxon>
        <taxon>Desulfobacteraceae</taxon>
        <taxon>Desulforapulum</taxon>
    </lineage>
</organism>
<dbReference type="GO" id="GO:0003677">
    <property type="term" value="F:DNA binding"/>
    <property type="evidence" value="ECO:0007669"/>
    <property type="project" value="UniProtKB-KW"/>
</dbReference>
<dbReference type="PANTHER" id="PTHR44591:SF3">
    <property type="entry name" value="RESPONSE REGULATORY DOMAIN-CONTAINING PROTEIN"/>
    <property type="match status" value="1"/>
</dbReference>
<protein>
    <submittedName>
        <fullName evidence="4">Sigma-54 dependent DNA-binding response regulator (OmpR-like protein)</fullName>
    </submittedName>
</protein>
<feature type="modified residue" description="4-aspartylphosphate" evidence="2">
    <location>
        <position position="58"/>
    </location>
</feature>
<feature type="domain" description="Response regulatory" evidence="3">
    <location>
        <begin position="7"/>
        <end position="123"/>
    </location>
</feature>
<dbReference type="STRING" id="177437.HRM2_41870"/>
<dbReference type="HOGENOM" id="CLU_000445_69_1_7"/>
<dbReference type="PANTHER" id="PTHR44591">
    <property type="entry name" value="STRESS RESPONSE REGULATOR PROTEIN 1"/>
    <property type="match status" value="1"/>
</dbReference>